<organism evidence="1 2">
    <name type="scientific">Actinobacillus equuli</name>
    <dbReference type="NCBI Taxonomy" id="718"/>
    <lineage>
        <taxon>Bacteria</taxon>
        <taxon>Pseudomonadati</taxon>
        <taxon>Pseudomonadota</taxon>
        <taxon>Gammaproteobacteria</taxon>
        <taxon>Pasteurellales</taxon>
        <taxon>Pasteurellaceae</taxon>
        <taxon>Actinobacillus</taxon>
    </lineage>
</organism>
<name>A0AAX3FGC3_ACTEU</name>
<dbReference type="InterPro" id="IPR037226">
    <property type="entry name" value="CAC2185-like_sf"/>
</dbReference>
<gene>
    <name evidence="1" type="ORF">NCTC8529_00072</name>
</gene>
<proteinExistence type="predicted"/>
<evidence type="ECO:0000313" key="1">
    <source>
        <dbReference type="EMBL" id="VEE89024.1"/>
    </source>
</evidence>
<protein>
    <submittedName>
        <fullName evidence="1">Exopolysaccharide biosynthesis protein</fullName>
    </submittedName>
</protein>
<dbReference type="SUPFAM" id="SSF142795">
    <property type="entry name" value="CAC2185-like"/>
    <property type="match status" value="1"/>
</dbReference>
<dbReference type="InterPro" id="IPR015037">
    <property type="entry name" value="DUF1919"/>
</dbReference>
<dbReference type="EMBL" id="LR134310">
    <property type="protein sequence ID" value="VEE89024.1"/>
    <property type="molecule type" value="Genomic_DNA"/>
</dbReference>
<dbReference type="Pfam" id="PF08942">
    <property type="entry name" value="DUF1919"/>
    <property type="match status" value="1"/>
</dbReference>
<dbReference type="Proteomes" id="UP000268529">
    <property type="component" value="Chromosome"/>
</dbReference>
<sequence length="225" mass="26645">MRSFLVILKFSFRLNTLTTMFNFIPKVLNKSLRKIINALNRQRLQNHSMSVLSINCNGAFILHELGEQFRSPFVNLYLSPADFLKYLKNMSHYMQAELTFLATEKRYPVGKLDDLTIHFMHYHSEQEAASKWAERTKRINLDNLFVMMTDRDGCTYQDLQEFDRLPFKNKVVFTHKPYPELKSALYVKGFEDKPQVGDLFEFSGWNGKKYYDQLNYVNWFNGKGF</sequence>
<dbReference type="AlphaFoldDB" id="A0AAX3FGC3"/>
<evidence type="ECO:0000313" key="2">
    <source>
        <dbReference type="Proteomes" id="UP000268529"/>
    </source>
</evidence>
<accession>A0AAX3FGC3</accession>
<reference evidence="1 2" key="1">
    <citation type="submission" date="2018-12" db="EMBL/GenBank/DDBJ databases">
        <authorList>
            <consortium name="Pathogen Informatics"/>
        </authorList>
    </citation>
    <scope>NUCLEOTIDE SEQUENCE [LARGE SCALE GENOMIC DNA]</scope>
    <source>
        <strain evidence="1 2">NCTC8529</strain>
    </source>
</reference>